<dbReference type="PANTHER" id="PTHR43273:SF3">
    <property type="entry name" value="ANAEROBIC SULFATASE-MATURATING ENZYME HOMOLOG ASLB-RELATED"/>
    <property type="match status" value="1"/>
</dbReference>
<keyword evidence="3" id="KW-0479">Metal-binding</keyword>
<dbReference type="PANTHER" id="PTHR43273">
    <property type="entry name" value="ANAEROBIC SULFATASE-MATURATING ENZYME HOMOLOG ASLB-RELATED"/>
    <property type="match status" value="1"/>
</dbReference>
<dbReference type="InterPro" id="IPR023867">
    <property type="entry name" value="Sulphatase_maturase_rSAM"/>
</dbReference>
<dbReference type="EMBL" id="CP060286">
    <property type="protein sequence ID" value="QNK40317.1"/>
    <property type="molecule type" value="Genomic_DNA"/>
</dbReference>
<reference evidence="8 9" key="1">
    <citation type="submission" date="2020-08" db="EMBL/GenBank/DDBJ databases">
        <title>The isolate Caproiciproducens sp. 7D4C2 produces n-caproate at mildly acidic conditions from hexoses: genome and rBOX comparison with related strains and chain-elongating bacteria.</title>
        <authorList>
            <person name="Esquivel-Elizondo S."/>
            <person name="Bagci C."/>
            <person name="Temovska M."/>
            <person name="Jeon B.S."/>
            <person name="Bessarab I."/>
            <person name="Williams R.B.H."/>
            <person name="Huson D.H."/>
            <person name="Angenent L.T."/>
        </authorList>
    </citation>
    <scope>NUCLEOTIDE SEQUENCE [LARGE SCALE GENOMIC DNA]</scope>
    <source>
        <strain evidence="8 9">7D4C2</strain>
    </source>
</reference>
<dbReference type="CDD" id="cd01335">
    <property type="entry name" value="Radical_SAM"/>
    <property type="match status" value="1"/>
</dbReference>
<sequence>MKNISFLIKPASSLCNLCCRYCFYDDVSGKRSVKILGCMSEETAELLIRSAFETVDPGGEISFAFQGGEPTLAGLDFFQKFVALEDRHKRPGVRVSHTIQTNGMALDDDWVDFLRKHGFLVGLSVDGTKDLNDLYRMDHNGKGTWNRVIGAWKLLKKNKVEVNLLCVVTGQCARSPQKVYNTLKRLGVRYLQFIPCLDPLEKERGNEPYSLLPEAYGKFLCGLFDAWYLDWQKGEYVSVRLFDDYVHLLMGMPSGSCATSGSCGSYIVVEADGSLYPCDFYVLDEWRLGTLQNTSLADAADGALWCKFQSDGQKKPDACDGCKWYFICQGGCKRDWQSMNGRVENYYCPAFRRFFEYAAPRLAEIAQTVSRTLSGEIC</sequence>
<protein>
    <submittedName>
        <fullName evidence="8">Anaerobic sulfatase maturase</fullName>
    </submittedName>
</protein>
<dbReference type="InterPro" id="IPR034485">
    <property type="entry name" value="Anaerobic_Cys-type_sulfatase-m"/>
</dbReference>
<evidence type="ECO:0000313" key="9">
    <source>
        <dbReference type="Proteomes" id="UP000515909"/>
    </source>
</evidence>
<name>A0A7G8T9M6_9FIRM</name>
<evidence type="ECO:0000256" key="1">
    <source>
        <dbReference type="ARBA" id="ARBA00001966"/>
    </source>
</evidence>
<proteinExistence type="inferred from homology"/>
<dbReference type="GO" id="GO:0016491">
    <property type="term" value="F:oxidoreductase activity"/>
    <property type="evidence" value="ECO:0007669"/>
    <property type="project" value="InterPro"/>
</dbReference>
<evidence type="ECO:0000256" key="2">
    <source>
        <dbReference type="ARBA" id="ARBA00022691"/>
    </source>
</evidence>
<dbReference type="SUPFAM" id="SSF102114">
    <property type="entry name" value="Radical SAM enzymes"/>
    <property type="match status" value="1"/>
</dbReference>
<dbReference type="SFLD" id="SFLDG01067">
    <property type="entry name" value="SPASM/twitch_domain_containing"/>
    <property type="match status" value="1"/>
</dbReference>
<dbReference type="GO" id="GO:0051536">
    <property type="term" value="F:iron-sulfur cluster binding"/>
    <property type="evidence" value="ECO:0007669"/>
    <property type="project" value="UniProtKB-KW"/>
</dbReference>
<feature type="domain" description="Radical SAM core" evidence="7">
    <location>
        <begin position="1"/>
        <end position="229"/>
    </location>
</feature>
<keyword evidence="4" id="KW-0408">Iron</keyword>
<dbReference type="NCBIfam" id="TIGR04085">
    <property type="entry name" value="rSAM_more_4Fe4S"/>
    <property type="match status" value="1"/>
</dbReference>
<dbReference type="SFLD" id="SFLDS00029">
    <property type="entry name" value="Radical_SAM"/>
    <property type="match status" value="1"/>
</dbReference>
<keyword evidence="2" id="KW-0949">S-adenosyl-L-methionine</keyword>
<dbReference type="NCBIfam" id="TIGR03942">
    <property type="entry name" value="sulfatase_rSAM"/>
    <property type="match status" value="1"/>
</dbReference>
<dbReference type="AlphaFoldDB" id="A0A7G8T9M6"/>
<dbReference type="InterPro" id="IPR013785">
    <property type="entry name" value="Aldolase_TIM"/>
</dbReference>
<dbReference type="SFLD" id="SFLDF00289">
    <property type="entry name" value="anaerobic_Cys-type_sulfatase-m"/>
    <property type="match status" value="1"/>
</dbReference>
<dbReference type="InterPro" id="IPR023885">
    <property type="entry name" value="4Fe4S-binding_SPASM_dom"/>
</dbReference>
<dbReference type="InterPro" id="IPR058240">
    <property type="entry name" value="rSAM_sf"/>
</dbReference>
<dbReference type="GO" id="GO:0046872">
    <property type="term" value="F:metal ion binding"/>
    <property type="evidence" value="ECO:0007669"/>
    <property type="project" value="UniProtKB-KW"/>
</dbReference>
<gene>
    <name evidence="8" type="ORF">HCR03_16850</name>
</gene>
<dbReference type="Gene3D" id="3.20.20.70">
    <property type="entry name" value="Aldolase class I"/>
    <property type="match status" value="1"/>
</dbReference>
<dbReference type="PROSITE" id="PS51918">
    <property type="entry name" value="RADICAL_SAM"/>
    <property type="match status" value="1"/>
</dbReference>
<dbReference type="Proteomes" id="UP000515909">
    <property type="component" value="Chromosome"/>
</dbReference>
<evidence type="ECO:0000256" key="4">
    <source>
        <dbReference type="ARBA" id="ARBA00023004"/>
    </source>
</evidence>
<dbReference type="RefSeq" id="WP_187035544.1">
    <property type="nucleotide sequence ID" value="NZ_CP060286.1"/>
</dbReference>
<dbReference type="KEGG" id="cfem:HCR03_16850"/>
<keyword evidence="5" id="KW-0411">Iron-sulfur</keyword>
<comment type="cofactor">
    <cofactor evidence="1">
        <name>[4Fe-4S] cluster</name>
        <dbReference type="ChEBI" id="CHEBI:49883"/>
    </cofactor>
</comment>
<accession>A0A7G8T9M6</accession>
<evidence type="ECO:0000256" key="3">
    <source>
        <dbReference type="ARBA" id="ARBA00022723"/>
    </source>
</evidence>
<dbReference type="SFLD" id="SFLDG01386">
    <property type="entry name" value="main_SPASM_domain-containing"/>
    <property type="match status" value="1"/>
</dbReference>
<evidence type="ECO:0000256" key="6">
    <source>
        <dbReference type="ARBA" id="ARBA00023601"/>
    </source>
</evidence>
<evidence type="ECO:0000256" key="5">
    <source>
        <dbReference type="ARBA" id="ARBA00023014"/>
    </source>
</evidence>
<dbReference type="SFLD" id="SFLDG01072">
    <property type="entry name" value="dehydrogenase_like"/>
    <property type="match status" value="1"/>
</dbReference>
<comment type="similarity">
    <text evidence="6">Belongs to the radical SAM superfamily. Anaerobic sulfatase-maturating enzyme family.</text>
</comment>
<dbReference type="Pfam" id="PF13186">
    <property type="entry name" value="SPASM"/>
    <property type="match status" value="1"/>
</dbReference>
<organism evidence="8 9">
    <name type="scientific">Caproicibacter fermentans</name>
    <dbReference type="NCBI Taxonomy" id="2576756"/>
    <lineage>
        <taxon>Bacteria</taxon>
        <taxon>Bacillati</taxon>
        <taxon>Bacillota</taxon>
        <taxon>Clostridia</taxon>
        <taxon>Eubacteriales</taxon>
        <taxon>Acutalibacteraceae</taxon>
        <taxon>Caproicibacter</taxon>
    </lineage>
</organism>
<dbReference type="InterPro" id="IPR007197">
    <property type="entry name" value="rSAM"/>
</dbReference>
<dbReference type="Pfam" id="PF04055">
    <property type="entry name" value="Radical_SAM"/>
    <property type="match status" value="1"/>
</dbReference>
<dbReference type="SFLD" id="SFLDG01384">
    <property type="entry name" value="thioether_bond_formation_requi"/>
    <property type="match status" value="1"/>
</dbReference>
<evidence type="ECO:0000259" key="7">
    <source>
        <dbReference type="PROSITE" id="PS51918"/>
    </source>
</evidence>
<evidence type="ECO:0000313" key="8">
    <source>
        <dbReference type="EMBL" id="QNK40317.1"/>
    </source>
</evidence>